<gene>
    <name evidence="2" type="ORF">OVN521_LOCUS47868</name>
    <name evidence="3" type="ORF">OVN521_LOCUS49039</name>
</gene>
<proteinExistence type="predicted"/>
<feature type="non-terminal residue" evidence="3">
    <location>
        <position position="75"/>
    </location>
</feature>
<dbReference type="EMBL" id="CAJOBG010105406">
    <property type="protein sequence ID" value="CAF4719820.1"/>
    <property type="molecule type" value="Genomic_DNA"/>
</dbReference>
<keyword evidence="1" id="KW-0732">Signal</keyword>
<reference evidence="3" key="1">
    <citation type="submission" date="2021-02" db="EMBL/GenBank/DDBJ databases">
        <authorList>
            <person name="Nowell W R."/>
        </authorList>
    </citation>
    <scope>NUCLEOTIDE SEQUENCE</scope>
</reference>
<name>A0A821JHH0_9BILA</name>
<organism evidence="3 4">
    <name type="scientific">Rotaria magnacalcarata</name>
    <dbReference type="NCBI Taxonomy" id="392030"/>
    <lineage>
        <taxon>Eukaryota</taxon>
        <taxon>Metazoa</taxon>
        <taxon>Spiralia</taxon>
        <taxon>Gnathifera</taxon>
        <taxon>Rotifera</taxon>
        <taxon>Eurotatoria</taxon>
        <taxon>Bdelloidea</taxon>
        <taxon>Philodinida</taxon>
        <taxon>Philodinidae</taxon>
        <taxon>Rotaria</taxon>
    </lineage>
</organism>
<dbReference type="Pfam" id="PF01663">
    <property type="entry name" value="Phosphodiest"/>
    <property type="match status" value="1"/>
</dbReference>
<dbReference type="SUPFAM" id="SSF53649">
    <property type="entry name" value="Alkaline phosphatase-like"/>
    <property type="match status" value="1"/>
</dbReference>
<protein>
    <recommendedName>
        <fullName evidence="5">GPI ethanolamine phosphate transferase 1</fullName>
    </recommendedName>
</protein>
<sequence>MRHTANIFTLIFIIFLYSTIYCSPVSSESLSAPLLLLISFDGFRWDYPDLYQLPNFNLLSKRGVRVKYIKNNFAT</sequence>
<feature type="chain" id="PRO_5036238113" description="GPI ethanolamine phosphate transferase 1" evidence="1">
    <location>
        <begin position="23"/>
        <end position="75"/>
    </location>
</feature>
<keyword evidence="4" id="KW-1185">Reference proteome</keyword>
<evidence type="ECO:0000256" key="1">
    <source>
        <dbReference type="SAM" id="SignalP"/>
    </source>
</evidence>
<accession>A0A821JHH0</accession>
<dbReference type="InterPro" id="IPR002591">
    <property type="entry name" value="Phosphodiest/P_Trfase"/>
</dbReference>
<comment type="caution">
    <text evidence="3">The sequence shown here is derived from an EMBL/GenBank/DDBJ whole genome shotgun (WGS) entry which is preliminary data.</text>
</comment>
<feature type="signal peptide" evidence="1">
    <location>
        <begin position="1"/>
        <end position="22"/>
    </location>
</feature>
<dbReference type="EMBL" id="CAJOBG010096249">
    <property type="protein sequence ID" value="CAF4684934.1"/>
    <property type="molecule type" value="Genomic_DNA"/>
</dbReference>
<dbReference type="InterPro" id="IPR017850">
    <property type="entry name" value="Alkaline_phosphatase_core_sf"/>
</dbReference>
<dbReference type="AlphaFoldDB" id="A0A821JHH0"/>
<evidence type="ECO:0008006" key="5">
    <source>
        <dbReference type="Google" id="ProtNLM"/>
    </source>
</evidence>
<evidence type="ECO:0000313" key="2">
    <source>
        <dbReference type="EMBL" id="CAF4684934.1"/>
    </source>
</evidence>
<dbReference type="Proteomes" id="UP000663866">
    <property type="component" value="Unassembled WGS sequence"/>
</dbReference>
<evidence type="ECO:0000313" key="3">
    <source>
        <dbReference type="EMBL" id="CAF4719820.1"/>
    </source>
</evidence>
<evidence type="ECO:0000313" key="4">
    <source>
        <dbReference type="Proteomes" id="UP000663866"/>
    </source>
</evidence>
<dbReference type="Gene3D" id="3.40.720.10">
    <property type="entry name" value="Alkaline Phosphatase, subunit A"/>
    <property type="match status" value="1"/>
</dbReference>